<organism evidence="1 2">
    <name type="scientific">Lucifera butyrica</name>
    <dbReference type="NCBI Taxonomy" id="1351585"/>
    <lineage>
        <taxon>Bacteria</taxon>
        <taxon>Bacillati</taxon>
        <taxon>Bacillota</taxon>
        <taxon>Negativicutes</taxon>
        <taxon>Veillonellales</taxon>
        <taxon>Veillonellaceae</taxon>
        <taxon>Lucifera</taxon>
    </lineage>
</organism>
<protein>
    <submittedName>
        <fullName evidence="1">Uncharacterized protein</fullName>
    </submittedName>
</protein>
<dbReference type="Proteomes" id="UP000277811">
    <property type="component" value="Unassembled WGS sequence"/>
</dbReference>
<accession>A0A498R192</accession>
<dbReference type="RefSeq" id="WP_122626104.1">
    <property type="nucleotide sequence ID" value="NZ_UPPP01000052.1"/>
</dbReference>
<name>A0A498R192_9FIRM</name>
<dbReference type="AlphaFoldDB" id="A0A498R192"/>
<gene>
    <name evidence="1" type="ORF">LUCI_0307</name>
</gene>
<reference evidence="1 2" key="1">
    <citation type="submission" date="2018-06" db="EMBL/GenBank/DDBJ databases">
        <authorList>
            <person name="Strepis N."/>
        </authorList>
    </citation>
    <scope>NUCLEOTIDE SEQUENCE [LARGE SCALE GENOMIC DNA]</scope>
    <source>
        <strain evidence="1">LUCI</strain>
    </source>
</reference>
<sequence>MKKLLVAKCFKCDSEMIEIGRGDNYHFICPNGCSQIGPSPSILLTQDELDKDYEFNKKSMGK</sequence>
<dbReference type="EMBL" id="UPPP01000052">
    <property type="protein sequence ID" value="VBB05101.1"/>
    <property type="molecule type" value="Genomic_DNA"/>
</dbReference>
<proteinExistence type="predicted"/>
<evidence type="ECO:0000313" key="2">
    <source>
        <dbReference type="Proteomes" id="UP000277811"/>
    </source>
</evidence>
<evidence type="ECO:0000313" key="1">
    <source>
        <dbReference type="EMBL" id="VBB05101.1"/>
    </source>
</evidence>
<keyword evidence="2" id="KW-1185">Reference proteome</keyword>